<keyword evidence="3" id="KW-1133">Transmembrane helix</keyword>
<proteinExistence type="predicted"/>
<dbReference type="EMBL" id="DSXR01000018">
    <property type="protein sequence ID" value="HGS86244.1"/>
    <property type="molecule type" value="Genomic_DNA"/>
</dbReference>
<protein>
    <submittedName>
        <fullName evidence="4">Uncharacterized protein</fullName>
    </submittedName>
</protein>
<accession>A0A7C4Q0C9</accession>
<feature type="coiled-coil region" evidence="1">
    <location>
        <begin position="68"/>
        <end position="102"/>
    </location>
</feature>
<feature type="transmembrane region" description="Helical" evidence="3">
    <location>
        <begin position="20"/>
        <end position="50"/>
    </location>
</feature>
<reference evidence="4" key="1">
    <citation type="journal article" date="2020" name="mSystems">
        <title>Genome- and Community-Level Interaction Insights into Carbon Utilization and Element Cycling Functions of Hydrothermarchaeota in Hydrothermal Sediment.</title>
        <authorList>
            <person name="Zhou Z."/>
            <person name="Liu Y."/>
            <person name="Xu W."/>
            <person name="Pan J."/>
            <person name="Luo Z.H."/>
            <person name="Li M."/>
        </authorList>
    </citation>
    <scope>NUCLEOTIDE SEQUENCE [LARGE SCALE GENOMIC DNA]</scope>
    <source>
        <strain evidence="4">SpSt-556</strain>
    </source>
</reference>
<gene>
    <name evidence="4" type="ORF">ENT17_01335</name>
</gene>
<feature type="compositionally biased region" description="Low complexity" evidence="2">
    <location>
        <begin position="278"/>
        <end position="300"/>
    </location>
</feature>
<feature type="region of interest" description="Disordered" evidence="2">
    <location>
        <begin position="275"/>
        <end position="306"/>
    </location>
</feature>
<evidence type="ECO:0000256" key="1">
    <source>
        <dbReference type="SAM" id="Coils"/>
    </source>
</evidence>
<sequence length="306" mass="33383">MNNSQPPLSAGERFSIAVGAFFRALLRLIIVILAGVILAGLLYMGFVLIYQQAILPARENAARLSLLETQQAAQMDQLSQRMEKLQQQVTELGNEMIVLQDEFAALKRDQEMVQSTQQAYPLQLKRLDELEKKLAQVQKIGQDALQLAEENQKTIASGELLAGLEYQLTVLKSALLIQRARVYLGQANLGLARDEIRAARILLIELQQTASEEQKAELAAWLGRLDSALVNLPDRPVMAASDLQTAENLILLPPMVEETRIAPLAVEETPQITSTGVLTSTPTPAGTLALTPTGTLTTSPTPSPTP</sequence>
<evidence type="ECO:0000256" key="3">
    <source>
        <dbReference type="SAM" id="Phobius"/>
    </source>
</evidence>
<name>A0A7C4Q0C9_9CHLR</name>
<keyword evidence="1" id="KW-0175">Coiled coil</keyword>
<keyword evidence="3" id="KW-0812">Transmembrane</keyword>
<keyword evidence="3" id="KW-0472">Membrane</keyword>
<evidence type="ECO:0000313" key="4">
    <source>
        <dbReference type="EMBL" id="HGS86244.1"/>
    </source>
</evidence>
<evidence type="ECO:0000256" key="2">
    <source>
        <dbReference type="SAM" id="MobiDB-lite"/>
    </source>
</evidence>
<comment type="caution">
    <text evidence="4">The sequence shown here is derived from an EMBL/GenBank/DDBJ whole genome shotgun (WGS) entry which is preliminary data.</text>
</comment>
<organism evidence="4">
    <name type="scientific">Bellilinea caldifistulae</name>
    <dbReference type="NCBI Taxonomy" id="360411"/>
    <lineage>
        <taxon>Bacteria</taxon>
        <taxon>Bacillati</taxon>
        <taxon>Chloroflexota</taxon>
        <taxon>Anaerolineae</taxon>
        <taxon>Anaerolineales</taxon>
        <taxon>Anaerolineaceae</taxon>
        <taxon>Bellilinea</taxon>
    </lineage>
</organism>
<dbReference type="AlphaFoldDB" id="A0A7C4Q0C9"/>